<comment type="catalytic activity">
    <reaction evidence="14">
        <text>L-lysyl-[histone] + acetyl-CoA = N(6)-acetyl-L-lysyl-[histone] + CoA + H(+)</text>
        <dbReference type="Rhea" id="RHEA:21992"/>
        <dbReference type="Rhea" id="RHEA-COMP:9845"/>
        <dbReference type="Rhea" id="RHEA-COMP:11338"/>
        <dbReference type="ChEBI" id="CHEBI:15378"/>
        <dbReference type="ChEBI" id="CHEBI:29969"/>
        <dbReference type="ChEBI" id="CHEBI:57287"/>
        <dbReference type="ChEBI" id="CHEBI:57288"/>
        <dbReference type="ChEBI" id="CHEBI:61930"/>
        <dbReference type="EC" id="2.3.1.48"/>
    </reaction>
    <physiologicalReaction direction="left-to-right" evidence="14">
        <dbReference type="Rhea" id="RHEA:21993"/>
    </physiologicalReaction>
</comment>
<dbReference type="GO" id="GO:0005634">
    <property type="term" value="C:nucleus"/>
    <property type="evidence" value="ECO:0007669"/>
    <property type="project" value="UniProtKB-SubCell"/>
</dbReference>
<evidence type="ECO:0000256" key="11">
    <source>
        <dbReference type="ARBA" id="ARBA00023212"/>
    </source>
</evidence>
<keyword evidence="7" id="KW-0805">Transcription regulation</keyword>
<keyword evidence="11" id="KW-0963">Cytoplasm</keyword>
<dbReference type="PANTHER" id="PTHR45750:SF3">
    <property type="entry name" value="HISTONE ACETYLTRANSFERASE"/>
    <property type="match status" value="1"/>
</dbReference>
<evidence type="ECO:0000256" key="9">
    <source>
        <dbReference type="ARBA" id="ARBA00023159"/>
    </source>
</evidence>
<dbReference type="PROSITE" id="PS51186">
    <property type="entry name" value="GNAT"/>
    <property type="match status" value="1"/>
</dbReference>
<evidence type="ECO:0000256" key="2">
    <source>
        <dbReference type="ARBA" id="ARBA00004300"/>
    </source>
</evidence>
<evidence type="ECO:0000256" key="1">
    <source>
        <dbReference type="ARBA" id="ARBA00004123"/>
    </source>
</evidence>
<evidence type="ECO:0000256" key="13">
    <source>
        <dbReference type="ARBA" id="ARBA00023315"/>
    </source>
</evidence>
<dbReference type="InterPro" id="IPR001487">
    <property type="entry name" value="Bromodomain"/>
</dbReference>
<dbReference type="Gene3D" id="3.40.630.30">
    <property type="match status" value="1"/>
</dbReference>
<dbReference type="EC" id="2.3.1.48" evidence="4"/>
<organism evidence="19 20">
    <name type="scientific">Megaselia scalaris</name>
    <name type="common">Humpbacked fly</name>
    <name type="synonym">Phora scalaris</name>
    <dbReference type="NCBI Taxonomy" id="36166"/>
    <lineage>
        <taxon>Eukaryota</taxon>
        <taxon>Metazoa</taxon>
        <taxon>Ecdysozoa</taxon>
        <taxon>Arthropoda</taxon>
        <taxon>Hexapoda</taxon>
        <taxon>Insecta</taxon>
        <taxon>Pterygota</taxon>
        <taxon>Neoptera</taxon>
        <taxon>Endopterygota</taxon>
        <taxon>Diptera</taxon>
        <taxon>Brachycera</taxon>
        <taxon>Muscomorpha</taxon>
        <taxon>Platypezoidea</taxon>
        <taxon>Phoridae</taxon>
        <taxon>Megaseliini</taxon>
        <taxon>Megaselia</taxon>
    </lineage>
</organism>
<dbReference type="EMBL" id="CAQQ02005806">
    <property type="status" value="NOT_ANNOTATED_CDS"/>
    <property type="molecule type" value="Genomic_DNA"/>
</dbReference>
<comment type="subcellular location">
    <subcellularLocation>
        <location evidence="2">Cytoplasm</location>
        <location evidence="2">Cytoskeleton</location>
        <location evidence="2">Microtubule organizing center</location>
        <location evidence="2">Centrosome</location>
    </subcellularLocation>
    <subcellularLocation>
        <location evidence="1">Nucleus</location>
    </subcellularLocation>
</comment>
<dbReference type="PROSITE" id="PS00633">
    <property type="entry name" value="BROMODOMAIN_1"/>
    <property type="match status" value="1"/>
</dbReference>
<dbReference type="GO" id="GO:0005813">
    <property type="term" value="C:centrosome"/>
    <property type="evidence" value="ECO:0007669"/>
    <property type="project" value="UniProtKB-SubCell"/>
</dbReference>
<dbReference type="OMA" id="YFQTKMR"/>
<feature type="domain" description="N-acetyltransferase" evidence="18">
    <location>
        <begin position="390"/>
        <end position="547"/>
    </location>
</feature>
<dbReference type="InterPro" id="IPR037800">
    <property type="entry name" value="GCN5"/>
</dbReference>
<dbReference type="HOGENOM" id="CLU_015901_0_0_1"/>
<name>T1GT86_MEGSC</name>
<keyword evidence="6" id="KW-0156">Chromatin regulator</keyword>
<evidence type="ECO:0000259" key="18">
    <source>
        <dbReference type="PROSITE" id="PS51186"/>
    </source>
</evidence>
<dbReference type="PROSITE" id="PS50014">
    <property type="entry name" value="BROMODOMAIN_2"/>
    <property type="match status" value="1"/>
</dbReference>
<evidence type="ECO:0000256" key="8">
    <source>
        <dbReference type="ARBA" id="ARBA00023117"/>
    </source>
</evidence>
<dbReference type="InterPro" id="IPR009464">
    <property type="entry name" value="PCAF_N"/>
</dbReference>
<dbReference type="InterPro" id="IPR000182">
    <property type="entry name" value="GNAT_dom"/>
</dbReference>
<reference evidence="20" key="1">
    <citation type="submission" date="2013-02" db="EMBL/GenBank/DDBJ databases">
        <authorList>
            <person name="Hughes D."/>
        </authorList>
    </citation>
    <scope>NUCLEOTIDE SEQUENCE</scope>
    <source>
        <strain>Durham</strain>
        <strain evidence="20">NC isolate 2 -- Noor lab</strain>
    </source>
</reference>
<keyword evidence="9" id="KW-0010">Activator</keyword>
<keyword evidence="10" id="KW-0804">Transcription</keyword>
<dbReference type="PANTHER" id="PTHR45750">
    <property type="entry name" value="GH11602P"/>
    <property type="match status" value="1"/>
</dbReference>
<dbReference type="InterPro" id="IPR016181">
    <property type="entry name" value="Acyl_CoA_acyltransferase"/>
</dbReference>
<dbReference type="InterPro" id="IPR018359">
    <property type="entry name" value="Bromodomain_CS"/>
</dbReference>
<dbReference type="Gene3D" id="1.20.920.10">
    <property type="entry name" value="Bromodomain-like"/>
    <property type="match status" value="1"/>
</dbReference>
<accession>T1GT86</accession>
<keyword evidence="20" id="KW-1185">Reference proteome</keyword>
<evidence type="ECO:0000256" key="5">
    <source>
        <dbReference type="ARBA" id="ARBA00022679"/>
    </source>
</evidence>
<keyword evidence="11" id="KW-0206">Cytoskeleton</keyword>
<dbReference type="InterPro" id="IPR036427">
    <property type="entry name" value="Bromodomain-like_sf"/>
</dbReference>
<dbReference type="Pfam" id="PF06466">
    <property type="entry name" value="PCAF_N"/>
    <property type="match status" value="1"/>
</dbReference>
<dbReference type="GO" id="GO:0140672">
    <property type="term" value="C:ATAC complex"/>
    <property type="evidence" value="ECO:0007669"/>
    <property type="project" value="TreeGrafter"/>
</dbReference>
<evidence type="ECO:0000259" key="17">
    <source>
        <dbReference type="PROSITE" id="PS50014"/>
    </source>
</evidence>
<dbReference type="EMBL" id="CAQQ02005805">
    <property type="status" value="NOT_ANNOTATED_CDS"/>
    <property type="molecule type" value="Genomic_DNA"/>
</dbReference>
<evidence type="ECO:0000313" key="20">
    <source>
        <dbReference type="Proteomes" id="UP000015102"/>
    </source>
</evidence>
<dbReference type="PRINTS" id="PR00503">
    <property type="entry name" value="BROMODOMAIN"/>
</dbReference>
<dbReference type="SUPFAM" id="SSF55729">
    <property type="entry name" value="Acyl-CoA N-acyltransferases (Nat)"/>
    <property type="match status" value="1"/>
</dbReference>
<dbReference type="EnsemblMetazoa" id="MESCA006909-RA">
    <property type="protein sequence ID" value="MESCA006909-PA"/>
    <property type="gene ID" value="MESCA006909"/>
</dbReference>
<evidence type="ECO:0000256" key="7">
    <source>
        <dbReference type="ARBA" id="ARBA00023015"/>
    </source>
</evidence>
<comment type="similarity">
    <text evidence="3">Belongs to the acetyltransferase family. GCN5 subfamily.</text>
</comment>
<evidence type="ECO:0000256" key="14">
    <source>
        <dbReference type="ARBA" id="ARBA00048940"/>
    </source>
</evidence>
<protein>
    <recommendedName>
        <fullName evidence="4">histone acetyltransferase</fullName>
        <ecNumber evidence="4">2.3.1.48</ecNumber>
    </recommendedName>
</protein>
<evidence type="ECO:0000256" key="12">
    <source>
        <dbReference type="ARBA" id="ARBA00023242"/>
    </source>
</evidence>
<feature type="domain" description="Bromo" evidence="17">
    <location>
        <begin position="627"/>
        <end position="697"/>
    </location>
</feature>
<dbReference type="STRING" id="36166.T1GT86"/>
<dbReference type="AlphaFoldDB" id="T1GT86"/>
<dbReference type="CDD" id="cd05509">
    <property type="entry name" value="Bromo_gcn5_like"/>
    <property type="match status" value="1"/>
</dbReference>
<feature type="compositionally biased region" description="Polar residues" evidence="16">
    <location>
        <begin position="1"/>
        <end position="12"/>
    </location>
</feature>
<dbReference type="Pfam" id="PF00583">
    <property type="entry name" value="Acetyltransf_1"/>
    <property type="match status" value="1"/>
</dbReference>
<keyword evidence="8 15" id="KW-0103">Bromodomain</keyword>
<evidence type="ECO:0000256" key="15">
    <source>
        <dbReference type="PROSITE-ProRule" id="PRU00035"/>
    </source>
</evidence>
<keyword evidence="13" id="KW-0012">Acyltransferase</keyword>
<evidence type="ECO:0000256" key="3">
    <source>
        <dbReference type="ARBA" id="ARBA00008607"/>
    </source>
</evidence>
<dbReference type="Pfam" id="PF00439">
    <property type="entry name" value="Bromodomain"/>
    <property type="match status" value="1"/>
</dbReference>
<dbReference type="GO" id="GO:0043992">
    <property type="term" value="F:histone H3K9 acetyltransferase activity"/>
    <property type="evidence" value="ECO:0007669"/>
    <property type="project" value="UniProtKB-ARBA"/>
</dbReference>
<evidence type="ECO:0000256" key="16">
    <source>
        <dbReference type="SAM" id="MobiDB-lite"/>
    </source>
</evidence>
<keyword evidence="5" id="KW-0808">Transferase</keyword>
<dbReference type="Proteomes" id="UP000015102">
    <property type="component" value="Unassembled WGS sequence"/>
</dbReference>
<sequence length="719" mass="82579">MSADPGNSSGGNAPNHPPLQAKQHSLQKIFQRKQKVFNLPLEQKLAKISTFSACQTPECRCSGWKIPQENRHRDIESDYCPDFGDECRTAACKHPLSSHISHLSDITNEQMNEILGAIIDTENLFISMTKVEDEDTKKVYAFLFRLLRQCVASRQQPVVRGPVGDPPFETPSIAKAITNFVYSTGTQAMTEVATTFIHFVNHWNFETPSQRKTDATAEDGSSYKINYTRWIIFCQVPSFCNSLPHYETANVFGREFLRSVFKVIAQQINHKCTVEKDRFPPEKRAMLTQVPKFLDALKMELLKSDSPIWNESFKPPPSFLAQQRKRQQELVQKRGPSTSAMASNEPAFKRLKKEDDQVDLTDEAVLEAMKAISENKANDKSVILQTISDNVSRDANAKQEEYMKAIEFHVLGSSLTSPVSKQVMLWLIGIRSVFGQQLPEMPKEYINNRPIGGICFRPFESQGFIEIVFCALTVCEQMKGYGTHLMNHLKDYSIQKGVHHFLTYADENAIGYFKKQGFSKDIKLNRPIYAGFIKEYDGATLMHCELHPSIVYTQFISVVRKQRQILDELINQRHKEVQKIRPGLNCFKEGVRCIPVESIPARNSRPEESADPDKLAHQFVQVLQSVKQHTSAWPFQKPVSVADVPDYYDHVKYPMDLKTMTERLKRGYYVTRRLFMADMARIFSNCRFYNGPDTEYYRCANNLERYFQTKMKEIGLWDK</sequence>
<dbReference type="GO" id="GO:0045944">
    <property type="term" value="P:positive regulation of transcription by RNA polymerase II"/>
    <property type="evidence" value="ECO:0007669"/>
    <property type="project" value="TreeGrafter"/>
</dbReference>
<evidence type="ECO:0000256" key="6">
    <source>
        <dbReference type="ARBA" id="ARBA00022853"/>
    </source>
</evidence>
<feature type="region of interest" description="Disordered" evidence="16">
    <location>
        <begin position="1"/>
        <end position="24"/>
    </location>
</feature>
<evidence type="ECO:0000256" key="10">
    <source>
        <dbReference type="ARBA" id="ARBA00023163"/>
    </source>
</evidence>
<proteinExistence type="inferred from homology"/>
<reference evidence="19" key="2">
    <citation type="submission" date="2015-06" db="UniProtKB">
        <authorList>
            <consortium name="EnsemblMetazoa"/>
        </authorList>
    </citation>
    <scope>IDENTIFICATION</scope>
</reference>
<evidence type="ECO:0000256" key="4">
    <source>
        <dbReference type="ARBA" id="ARBA00013184"/>
    </source>
</evidence>
<dbReference type="SUPFAM" id="SSF47370">
    <property type="entry name" value="Bromodomain"/>
    <property type="match status" value="1"/>
</dbReference>
<keyword evidence="12" id="KW-0539">Nucleus</keyword>
<evidence type="ECO:0000313" key="19">
    <source>
        <dbReference type="EnsemblMetazoa" id="MESCA006909-PA"/>
    </source>
</evidence>
<dbReference type="SMART" id="SM00297">
    <property type="entry name" value="BROMO"/>
    <property type="match status" value="1"/>
</dbReference>